<sequence>MTCSRSKALESKIEALELENQDLKGDVSQLKEQMAQMFQNLSQTKVVVTAMANHSVVGHALTGNTIVPLPHVVRDPPYGMPYEWNVGTSTNEEQEQPETKAQHQASRTTRPSVVHRQTPLVEDKWQSLEERLRAVEGGSQRVKTWRDLVEAFLKQYEYNKDMASDHSWLQNMVKRGTRRLKGVRIEMAQVSSTGSTTDN</sequence>
<feature type="compositionally biased region" description="Polar residues" evidence="2">
    <location>
        <begin position="102"/>
        <end position="111"/>
    </location>
</feature>
<keyword evidence="1" id="KW-0175">Coiled coil</keyword>
<proteinExistence type="predicted"/>
<reference evidence="3" key="1">
    <citation type="submission" date="2018-05" db="EMBL/GenBank/DDBJ databases">
        <title>Draft genome of Mucuna pruriens seed.</title>
        <authorList>
            <person name="Nnadi N.E."/>
            <person name="Vos R."/>
            <person name="Hasami M.H."/>
            <person name="Devisetty U.K."/>
            <person name="Aguiy J.C."/>
        </authorList>
    </citation>
    <scope>NUCLEOTIDE SEQUENCE [LARGE SCALE GENOMIC DNA]</scope>
    <source>
        <strain evidence="3">JCA_2017</strain>
    </source>
</reference>
<name>A0A371FWC5_MUCPR</name>
<feature type="non-terminal residue" evidence="3">
    <location>
        <position position="1"/>
    </location>
</feature>
<evidence type="ECO:0000313" key="4">
    <source>
        <dbReference type="Proteomes" id="UP000257109"/>
    </source>
</evidence>
<protein>
    <submittedName>
        <fullName evidence="3">Uncharacterized protein</fullName>
    </submittedName>
</protein>
<dbReference type="EMBL" id="QJKJ01007593">
    <property type="protein sequence ID" value="RDX82625.1"/>
    <property type="molecule type" value="Genomic_DNA"/>
</dbReference>
<dbReference type="AlphaFoldDB" id="A0A371FWC5"/>
<comment type="caution">
    <text evidence="3">The sequence shown here is derived from an EMBL/GenBank/DDBJ whole genome shotgun (WGS) entry which is preliminary data.</text>
</comment>
<gene>
    <name evidence="3" type="ORF">CR513_36559</name>
</gene>
<accession>A0A371FWC5</accession>
<evidence type="ECO:0000313" key="3">
    <source>
        <dbReference type="EMBL" id="RDX82625.1"/>
    </source>
</evidence>
<evidence type="ECO:0000256" key="2">
    <source>
        <dbReference type="SAM" id="MobiDB-lite"/>
    </source>
</evidence>
<feature type="region of interest" description="Disordered" evidence="2">
    <location>
        <begin position="86"/>
        <end position="114"/>
    </location>
</feature>
<keyword evidence="4" id="KW-1185">Reference proteome</keyword>
<dbReference type="Gene3D" id="1.20.5.170">
    <property type="match status" value="1"/>
</dbReference>
<dbReference type="Proteomes" id="UP000257109">
    <property type="component" value="Unassembled WGS sequence"/>
</dbReference>
<evidence type="ECO:0000256" key="1">
    <source>
        <dbReference type="SAM" id="Coils"/>
    </source>
</evidence>
<feature type="coiled-coil region" evidence="1">
    <location>
        <begin position="6"/>
        <end position="40"/>
    </location>
</feature>
<organism evidence="3 4">
    <name type="scientific">Mucuna pruriens</name>
    <name type="common">Velvet bean</name>
    <name type="synonym">Dolichos pruriens</name>
    <dbReference type="NCBI Taxonomy" id="157652"/>
    <lineage>
        <taxon>Eukaryota</taxon>
        <taxon>Viridiplantae</taxon>
        <taxon>Streptophyta</taxon>
        <taxon>Embryophyta</taxon>
        <taxon>Tracheophyta</taxon>
        <taxon>Spermatophyta</taxon>
        <taxon>Magnoliopsida</taxon>
        <taxon>eudicotyledons</taxon>
        <taxon>Gunneridae</taxon>
        <taxon>Pentapetalae</taxon>
        <taxon>rosids</taxon>
        <taxon>fabids</taxon>
        <taxon>Fabales</taxon>
        <taxon>Fabaceae</taxon>
        <taxon>Papilionoideae</taxon>
        <taxon>50 kb inversion clade</taxon>
        <taxon>NPAAA clade</taxon>
        <taxon>indigoferoid/millettioid clade</taxon>
        <taxon>Phaseoleae</taxon>
        <taxon>Mucuna</taxon>
    </lineage>
</organism>